<reference evidence="7" key="1">
    <citation type="journal article" date="2019" name="Int. J. Syst. Evol. Microbiol.">
        <title>The Global Catalogue of Microorganisms (GCM) 10K type strain sequencing project: providing services to taxonomists for standard genome sequencing and annotation.</title>
        <authorList>
            <consortium name="The Broad Institute Genomics Platform"/>
            <consortium name="The Broad Institute Genome Sequencing Center for Infectious Disease"/>
            <person name="Wu L."/>
            <person name="Ma J."/>
        </authorList>
    </citation>
    <scope>NUCLEOTIDE SEQUENCE [LARGE SCALE GENOMIC DNA]</scope>
    <source>
        <strain evidence="7">JCM 4565</strain>
    </source>
</reference>
<accession>A0ABP3GLV5</accession>
<evidence type="ECO:0000256" key="4">
    <source>
        <dbReference type="ARBA" id="ARBA00023033"/>
    </source>
</evidence>
<feature type="domain" description="Luciferase-like" evidence="5">
    <location>
        <begin position="28"/>
        <end position="227"/>
    </location>
</feature>
<organism evidence="6 7">
    <name type="scientific">Streptomyces blastmyceticus</name>
    <dbReference type="NCBI Taxonomy" id="68180"/>
    <lineage>
        <taxon>Bacteria</taxon>
        <taxon>Bacillati</taxon>
        <taxon>Actinomycetota</taxon>
        <taxon>Actinomycetes</taxon>
        <taxon>Kitasatosporales</taxon>
        <taxon>Streptomycetaceae</taxon>
        <taxon>Streptomyces</taxon>
    </lineage>
</organism>
<sequence>MCTVKTGFGTTKFGIHTIVTDESIHPTKLGRALEERGFDALFVAGHSHIPAGSAASPRGGELPREYFRALDPFVVLGTVAGATENLLLGTGVALLVQRDPIQTAKEVASLDFLSNGRAVLGIGAGWNREEMRNHGTDPRTRGRLLDERIGAIIEIWTEDQAEFHGKHVDFNPIFAWPKPVQRPHPPVYVGGQSAKAIARAKRFGGWMPSAAGITAPAGAAEQIALVAPETPVIVNAAPPDPDIVAAYREAGAAGITFHLPNVPEAEALRTLDNLARLIG</sequence>
<protein>
    <submittedName>
        <fullName evidence="6">LLM class F420-dependent oxidoreductase</fullName>
    </submittedName>
</protein>
<keyword evidence="4" id="KW-0503">Monooxygenase</keyword>
<dbReference type="InterPro" id="IPR011251">
    <property type="entry name" value="Luciferase-like_dom"/>
</dbReference>
<keyword evidence="1" id="KW-0285">Flavoprotein</keyword>
<dbReference type="EMBL" id="BAAABW010000013">
    <property type="protein sequence ID" value="GAA0346403.1"/>
    <property type="molecule type" value="Genomic_DNA"/>
</dbReference>
<keyword evidence="2" id="KW-0288">FMN</keyword>
<comment type="caution">
    <text evidence="6">The sequence shown here is derived from an EMBL/GenBank/DDBJ whole genome shotgun (WGS) entry which is preliminary data.</text>
</comment>
<name>A0ABP3GLV5_9ACTN</name>
<dbReference type="InterPro" id="IPR019921">
    <property type="entry name" value="Lucif-like_OxRdtase_Rv2161c"/>
</dbReference>
<evidence type="ECO:0000259" key="5">
    <source>
        <dbReference type="Pfam" id="PF00296"/>
    </source>
</evidence>
<evidence type="ECO:0000313" key="6">
    <source>
        <dbReference type="EMBL" id="GAA0346403.1"/>
    </source>
</evidence>
<gene>
    <name evidence="6" type="ORF">GCM10010319_23590</name>
</gene>
<dbReference type="InterPro" id="IPR036661">
    <property type="entry name" value="Luciferase-like_sf"/>
</dbReference>
<dbReference type="Pfam" id="PF00296">
    <property type="entry name" value="Bac_luciferase"/>
    <property type="match status" value="1"/>
</dbReference>
<dbReference type="InterPro" id="IPR050172">
    <property type="entry name" value="SsuD_RutA_monooxygenase"/>
</dbReference>
<evidence type="ECO:0000256" key="2">
    <source>
        <dbReference type="ARBA" id="ARBA00022643"/>
    </source>
</evidence>
<dbReference type="Gene3D" id="3.20.20.30">
    <property type="entry name" value="Luciferase-like domain"/>
    <property type="match status" value="1"/>
</dbReference>
<keyword evidence="3" id="KW-0560">Oxidoreductase</keyword>
<dbReference type="PANTHER" id="PTHR42847">
    <property type="entry name" value="ALKANESULFONATE MONOOXYGENASE"/>
    <property type="match status" value="1"/>
</dbReference>
<evidence type="ECO:0000256" key="1">
    <source>
        <dbReference type="ARBA" id="ARBA00022630"/>
    </source>
</evidence>
<dbReference type="SUPFAM" id="SSF51679">
    <property type="entry name" value="Bacterial luciferase-like"/>
    <property type="match status" value="1"/>
</dbReference>
<dbReference type="NCBIfam" id="TIGR03619">
    <property type="entry name" value="F420_Rv2161c"/>
    <property type="match status" value="1"/>
</dbReference>
<evidence type="ECO:0000256" key="3">
    <source>
        <dbReference type="ARBA" id="ARBA00023002"/>
    </source>
</evidence>
<keyword evidence="7" id="KW-1185">Reference proteome</keyword>
<proteinExistence type="predicted"/>
<dbReference type="Proteomes" id="UP001500063">
    <property type="component" value="Unassembled WGS sequence"/>
</dbReference>
<evidence type="ECO:0000313" key="7">
    <source>
        <dbReference type="Proteomes" id="UP001500063"/>
    </source>
</evidence>
<dbReference type="PANTHER" id="PTHR42847:SF4">
    <property type="entry name" value="ALKANESULFONATE MONOOXYGENASE-RELATED"/>
    <property type="match status" value="1"/>
</dbReference>